<evidence type="ECO:0000313" key="3">
    <source>
        <dbReference type="Proteomes" id="UP000054408"/>
    </source>
</evidence>
<comment type="similarity">
    <text evidence="1">Belongs to the strumpellin family.</text>
</comment>
<dbReference type="InterPro" id="IPR019393">
    <property type="entry name" value="WASH_strumpellin"/>
</dbReference>
<dbReference type="EMBL" id="GL349445">
    <property type="protein sequence ID" value="KNC47128.1"/>
    <property type="molecule type" value="Genomic_DNA"/>
</dbReference>
<protein>
    <submittedName>
        <fullName evidence="2">WASH complex subunit strumpellin</fullName>
    </submittedName>
</protein>
<keyword evidence="3" id="KW-1185">Reference proteome</keyword>
<gene>
    <name evidence="2" type="ORF">AMSG_03557</name>
</gene>
<dbReference type="GO" id="GO:0140285">
    <property type="term" value="P:endosome fission"/>
    <property type="evidence" value="ECO:0007669"/>
    <property type="project" value="TreeGrafter"/>
</dbReference>
<dbReference type="OrthoDB" id="565118at2759"/>
<dbReference type="GO" id="GO:0051125">
    <property type="term" value="P:regulation of actin nucleation"/>
    <property type="evidence" value="ECO:0007669"/>
    <property type="project" value="TreeGrafter"/>
</dbReference>
<sequence length="1145" mass="128621">MGEFIPSPAGECILQLVARGNAIIAELLRLSQHIPAVFADGGAGSKYGAVIFSFEYLQRIEYYEEGIMRSAAALEADEEFRDNHLELLTRFYKTFESMYVYRQDFLGYLDDLARGVFIQRTLESVLADADGKQLVSEAVYLYGVMLLLLDMRIPGLIRERMLISFYRYQKASDIANIDEVCKLCASTGFTPGNKKPKDYPESLFARFPLPRKVVGMVLGRLRMDDIYEQVANYPDPEHRSVALAGQASMIYVILYFAPNILHSEPAVMREIVDKHFPDNWVIPYYMGFTVDLSLRWQPYRAARDALANTIKVAHVRSLVASQVSKVPQLLADTKALLTEGVLEEEYVMKEIRGILNLLREGNATLRWMALHSTTANKKLASAVNKSVTRQLVLRLLLDIAELEFKVKDVVEVLLTKKQERWVVARQEAVHRMTELAEYFSGTQALTRVEANAHLQSWFVDISDKIAGLSFVDPTLAGRKIKQLIVALEEVESLHHIDASLHVKEFLGDTRKYLQQMLYYVNIQNKVLVTLAVVTDLSYAWHILASYIDLMQAAIRANPGTIVKLRSTFRKLASLLDLPCIRIQQADSPDLGSVSQYYSSDLVRFIRRVLEIIPVTMFEQLNKIIVLQTSALAPLPARVEKAMLKEFAQLDVRYELARLTHSISVFTEGVLAMKKTLVGVIEVNPKALLEEGIRKELVAALCKALDTHLVFSSKKPELLPALQALQARLAGFRLSFEYVQDYVGIYGLKLWQEEFSRIVNFCVEQECNTFLKKKLFWWDSKYYNEAVPIVSFPARDAASINGIGRLTRTLLALTSPTTNVYVEKAAAWFVLKSGEEGVNLVTAAHMLTSLSVFGLRGVDKLLGFMNVAALQRFVRSYARSLSSDVGRYLASVEDVLLPLTSYPATDAKTLTKFYGGLVQKLKAWWPLFLETVIGVGQRQLLRRLLGIELAYTARVDSPALSSTLDALNMSLLKDIEAHYRDPEVHPYPKVSNPLLATLAEYLDSAGKSDPLAVIYVTSPPLGSMALLVFLFVLSVLPQLTYDPRLDTFVNSSKKVALDGAPFVVGVVTLLKQFHASVTTTFLKYMGQYIRASMAEALLGRRGKGARVYSPEVRSALLFLHQFCTYGGAKRKDVEQFVPAYVVDRLG</sequence>
<name>A0A0L0D764_THETB</name>
<evidence type="ECO:0000256" key="1">
    <source>
        <dbReference type="ARBA" id="ARBA00006224"/>
    </source>
</evidence>
<dbReference type="OMA" id="FFPDNWV"/>
<reference evidence="2 3" key="1">
    <citation type="submission" date="2010-05" db="EMBL/GenBank/DDBJ databases">
        <title>The Genome Sequence of Thecamonas trahens ATCC 50062.</title>
        <authorList>
            <consortium name="The Broad Institute Genome Sequencing Platform"/>
            <person name="Russ C."/>
            <person name="Cuomo C."/>
            <person name="Shea T."/>
            <person name="Young S.K."/>
            <person name="Zeng Q."/>
            <person name="Koehrsen M."/>
            <person name="Haas B."/>
            <person name="Borodovsky M."/>
            <person name="Guigo R."/>
            <person name="Alvarado L."/>
            <person name="Berlin A."/>
            <person name="Bochicchio J."/>
            <person name="Borenstein D."/>
            <person name="Chapman S."/>
            <person name="Chen Z."/>
            <person name="Freedman E."/>
            <person name="Gellesch M."/>
            <person name="Goldberg J."/>
            <person name="Griggs A."/>
            <person name="Gujja S."/>
            <person name="Heilman E."/>
            <person name="Heiman D."/>
            <person name="Hepburn T."/>
            <person name="Howarth C."/>
            <person name="Jen D."/>
            <person name="Larson L."/>
            <person name="Mehta T."/>
            <person name="Park D."/>
            <person name="Pearson M."/>
            <person name="Roberts A."/>
            <person name="Saif S."/>
            <person name="Shenoy N."/>
            <person name="Sisk P."/>
            <person name="Stolte C."/>
            <person name="Sykes S."/>
            <person name="Thomson T."/>
            <person name="Walk T."/>
            <person name="White J."/>
            <person name="Yandava C."/>
            <person name="Burger G."/>
            <person name="Gray M.W."/>
            <person name="Holland P.W.H."/>
            <person name="King N."/>
            <person name="Lang F.B.F."/>
            <person name="Roger A.J."/>
            <person name="Ruiz-Trillo I."/>
            <person name="Lander E."/>
            <person name="Nusbaum C."/>
        </authorList>
    </citation>
    <scope>NUCLEOTIDE SEQUENCE [LARGE SCALE GENOMIC DNA]</scope>
    <source>
        <strain evidence="2 3">ATCC 50062</strain>
    </source>
</reference>
<accession>A0A0L0D764</accession>
<dbReference type="PANTHER" id="PTHR15691">
    <property type="entry name" value="WASH COMPLEX SUBUNIT 5"/>
    <property type="match status" value="1"/>
</dbReference>
<dbReference type="Pfam" id="PF10266">
    <property type="entry name" value="Strumpellin"/>
    <property type="match status" value="1"/>
</dbReference>
<dbReference type="GO" id="GO:0071203">
    <property type="term" value="C:WASH complex"/>
    <property type="evidence" value="ECO:0007669"/>
    <property type="project" value="InterPro"/>
</dbReference>
<dbReference type="GeneID" id="25563148"/>
<dbReference type="PANTHER" id="PTHR15691:SF6">
    <property type="entry name" value="WASH COMPLEX SUBUNIT 5"/>
    <property type="match status" value="1"/>
</dbReference>
<evidence type="ECO:0000313" key="2">
    <source>
        <dbReference type="EMBL" id="KNC47128.1"/>
    </source>
</evidence>
<dbReference type="GO" id="GO:0005768">
    <property type="term" value="C:endosome"/>
    <property type="evidence" value="ECO:0007669"/>
    <property type="project" value="TreeGrafter"/>
</dbReference>
<organism evidence="2 3">
    <name type="scientific">Thecamonas trahens ATCC 50062</name>
    <dbReference type="NCBI Taxonomy" id="461836"/>
    <lineage>
        <taxon>Eukaryota</taxon>
        <taxon>Apusozoa</taxon>
        <taxon>Apusomonadida</taxon>
        <taxon>Apusomonadidae</taxon>
        <taxon>Thecamonas</taxon>
    </lineage>
</organism>
<dbReference type="RefSeq" id="XP_013759904.1">
    <property type="nucleotide sequence ID" value="XM_013904450.1"/>
</dbReference>
<dbReference type="GO" id="GO:0007032">
    <property type="term" value="P:endosome organization"/>
    <property type="evidence" value="ECO:0007669"/>
    <property type="project" value="TreeGrafter"/>
</dbReference>
<dbReference type="STRING" id="461836.A0A0L0D764"/>
<dbReference type="Proteomes" id="UP000054408">
    <property type="component" value="Unassembled WGS sequence"/>
</dbReference>
<proteinExistence type="inferred from homology"/>
<dbReference type="GO" id="GO:0030041">
    <property type="term" value="P:actin filament polymerization"/>
    <property type="evidence" value="ECO:0007669"/>
    <property type="project" value="TreeGrafter"/>
</dbReference>
<dbReference type="eggNOG" id="KOG3666">
    <property type="taxonomic scope" value="Eukaryota"/>
</dbReference>
<dbReference type="AlphaFoldDB" id="A0A0L0D764"/>